<feature type="region of interest" description="Disordered" evidence="3">
    <location>
        <begin position="508"/>
        <end position="531"/>
    </location>
</feature>
<dbReference type="Pfam" id="PF00249">
    <property type="entry name" value="Myb_DNA-binding"/>
    <property type="match status" value="1"/>
</dbReference>
<feature type="region of interest" description="Disordered" evidence="3">
    <location>
        <begin position="148"/>
        <end position="169"/>
    </location>
</feature>
<dbReference type="PANTHER" id="PTHR47122:SF5">
    <property type="entry name" value="TRF-LIKE 8"/>
    <property type="match status" value="1"/>
</dbReference>
<feature type="compositionally biased region" description="Polar residues" evidence="3">
    <location>
        <begin position="514"/>
        <end position="524"/>
    </location>
</feature>
<dbReference type="AlphaFoldDB" id="A0AA39S4V3"/>
<evidence type="ECO:0000256" key="2">
    <source>
        <dbReference type="ARBA" id="ARBA00023242"/>
    </source>
</evidence>
<dbReference type="GO" id="GO:0005634">
    <property type="term" value="C:nucleus"/>
    <property type="evidence" value="ECO:0007669"/>
    <property type="project" value="UniProtKB-SubCell"/>
</dbReference>
<feature type="domain" description="HTH myb-type" evidence="5">
    <location>
        <begin position="396"/>
        <end position="455"/>
    </location>
</feature>
<feature type="region of interest" description="Disordered" evidence="3">
    <location>
        <begin position="337"/>
        <end position="361"/>
    </location>
</feature>
<protein>
    <submittedName>
        <fullName evidence="6">Uncharacterized protein</fullName>
    </submittedName>
</protein>
<comment type="caution">
    <text evidence="6">The sequence shown here is derived from an EMBL/GenBank/DDBJ whole genome shotgun (WGS) entry which is preliminary data.</text>
</comment>
<dbReference type="SMART" id="SM00717">
    <property type="entry name" value="SANT"/>
    <property type="match status" value="1"/>
</dbReference>
<proteinExistence type="predicted"/>
<evidence type="ECO:0000256" key="3">
    <source>
        <dbReference type="SAM" id="MobiDB-lite"/>
    </source>
</evidence>
<sequence length="531" mass="59811">MDRGPHLLENYANAKTQRVKVDEPFVPALKKKEAAEVEHSLAEPKSDNVPVDGVFGFNKENSGKCLGLEDFSCGFEYGFRTNYGGLDLYNIQGEDDLKLEVLDGLLDDVDEVDDIHAANALSTACGDFLLDIEFAEIFSALDNHPTEGKRLGNSSSESHSPGFSGNSNVAVGISDSSTVTVPESECKIDSIDKTVTSELHENFRSKCEYQVPIEDKKCHSSTDVQKFDELDSKNSPNSPDVQKFDKLDSKNFPNSPDVQKFDQLDSNKCPSSPNVHKFDDSDNDGNLLLSSLLSKCKKRKKSSILGTRVKRLRRPTQRYIEEFSNLKSVYHMGGQKESTAALEKRQKDKAPSQSWLRQGRVKKAAPVLESESSDEYSASESDDYRVRKKKPKVSVDRRKHQRMWTLSEVMKLVDGISQFGIGKWTAIKRLLFPSSTHRTPIDLRDKWRNLIRSSFAQKQNEREVEQKHIARALPKDVITRICELATIHPYPSVPYPRVRNSEISSCNDHVASSELPTETESAPYNTRKKWS</sequence>
<dbReference type="EMBL" id="JAUESC010000383">
    <property type="protein sequence ID" value="KAK0584357.1"/>
    <property type="molecule type" value="Genomic_DNA"/>
</dbReference>
<feature type="domain" description="Myb-like" evidence="4">
    <location>
        <begin position="396"/>
        <end position="451"/>
    </location>
</feature>
<evidence type="ECO:0000313" key="7">
    <source>
        <dbReference type="Proteomes" id="UP001168877"/>
    </source>
</evidence>
<dbReference type="PROSITE" id="PS51294">
    <property type="entry name" value="HTH_MYB"/>
    <property type="match status" value="1"/>
</dbReference>
<name>A0AA39S4V3_ACESA</name>
<feature type="compositionally biased region" description="Low complexity" evidence="3">
    <location>
        <begin position="152"/>
        <end position="167"/>
    </location>
</feature>
<dbReference type="SUPFAM" id="SSF46689">
    <property type="entry name" value="Homeodomain-like"/>
    <property type="match status" value="1"/>
</dbReference>
<evidence type="ECO:0000313" key="6">
    <source>
        <dbReference type="EMBL" id="KAK0584357.1"/>
    </source>
</evidence>
<evidence type="ECO:0000259" key="5">
    <source>
        <dbReference type="PROSITE" id="PS51294"/>
    </source>
</evidence>
<accession>A0AA39S4V3</accession>
<feature type="region of interest" description="Disordered" evidence="3">
    <location>
        <begin position="227"/>
        <end position="281"/>
    </location>
</feature>
<dbReference type="CDD" id="cd11660">
    <property type="entry name" value="SANT_TRF"/>
    <property type="match status" value="1"/>
</dbReference>
<reference evidence="6" key="2">
    <citation type="submission" date="2023-06" db="EMBL/GenBank/DDBJ databases">
        <authorList>
            <person name="Swenson N.G."/>
            <person name="Wegrzyn J.L."/>
            <person name="Mcevoy S.L."/>
        </authorList>
    </citation>
    <scope>NUCLEOTIDE SEQUENCE</scope>
    <source>
        <strain evidence="6">NS2018</strain>
        <tissue evidence="6">Leaf</tissue>
    </source>
</reference>
<evidence type="ECO:0000259" key="4">
    <source>
        <dbReference type="PROSITE" id="PS50090"/>
    </source>
</evidence>
<organism evidence="6 7">
    <name type="scientific">Acer saccharum</name>
    <name type="common">Sugar maple</name>
    <dbReference type="NCBI Taxonomy" id="4024"/>
    <lineage>
        <taxon>Eukaryota</taxon>
        <taxon>Viridiplantae</taxon>
        <taxon>Streptophyta</taxon>
        <taxon>Embryophyta</taxon>
        <taxon>Tracheophyta</taxon>
        <taxon>Spermatophyta</taxon>
        <taxon>Magnoliopsida</taxon>
        <taxon>eudicotyledons</taxon>
        <taxon>Gunneridae</taxon>
        <taxon>Pentapetalae</taxon>
        <taxon>rosids</taxon>
        <taxon>malvids</taxon>
        <taxon>Sapindales</taxon>
        <taxon>Sapindaceae</taxon>
        <taxon>Hippocastanoideae</taxon>
        <taxon>Acereae</taxon>
        <taxon>Acer</taxon>
    </lineage>
</organism>
<dbReference type="InterPro" id="IPR009057">
    <property type="entry name" value="Homeodomain-like_sf"/>
</dbReference>
<comment type="subcellular location">
    <subcellularLocation>
        <location evidence="1">Nucleus</location>
    </subcellularLocation>
</comment>
<dbReference type="Proteomes" id="UP001168877">
    <property type="component" value="Unassembled WGS sequence"/>
</dbReference>
<gene>
    <name evidence="6" type="ORF">LWI29_011908</name>
</gene>
<dbReference type="InterPro" id="IPR001005">
    <property type="entry name" value="SANT/Myb"/>
</dbReference>
<dbReference type="PANTHER" id="PTHR47122">
    <property type="entry name" value="MYB-LIKE DNA-BINDING DOMAIN CONTAINING PROTEIN, EXPRESSED"/>
    <property type="match status" value="1"/>
</dbReference>
<reference evidence="6" key="1">
    <citation type="journal article" date="2022" name="Plant J.">
        <title>Strategies of tolerance reflected in two North American maple genomes.</title>
        <authorList>
            <person name="McEvoy S.L."/>
            <person name="Sezen U.U."/>
            <person name="Trouern-Trend A."/>
            <person name="McMahon S.M."/>
            <person name="Schaberg P.G."/>
            <person name="Yang J."/>
            <person name="Wegrzyn J.L."/>
            <person name="Swenson N.G."/>
        </authorList>
    </citation>
    <scope>NUCLEOTIDE SEQUENCE</scope>
    <source>
        <strain evidence="6">NS2018</strain>
    </source>
</reference>
<dbReference type="PROSITE" id="PS50090">
    <property type="entry name" value="MYB_LIKE"/>
    <property type="match status" value="1"/>
</dbReference>
<keyword evidence="7" id="KW-1185">Reference proteome</keyword>
<dbReference type="Gene3D" id="1.10.246.220">
    <property type="match status" value="1"/>
</dbReference>
<evidence type="ECO:0000256" key="1">
    <source>
        <dbReference type="ARBA" id="ARBA00004123"/>
    </source>
</evidence>
<dbReference type="InterPro" id="IPR017930">
    <property type="entry name" value="Myb_dom"/>
</dbReference>
<keyword evidence="2" id="KW-0539">Nucleus</keyword>